<dbReference type="EMBL" id="CP039355">
    <property type="protein sequence ID" value="QCE14003.1"/>
    <property type="molecule type" value="Genomic_DNA"/>
</dbReference>
<evidence type="ECO:0000256" key="1">
    <source>
        <dbReference type="SAM" id="MobiDB-lite"/>
    </source>
</evidence>
<feature type="compositionally biased region" description="Polar residues" evidence="1">
    <location>
        <begin position="21"/>
        <end position="31"/>
    </location>
</feature>
<sequence>MDKVWVGRNLMTLIVGAHGGASSNGCNSTDPPDQDVIPRRPRGGASCKDVILRRPHGDASLLGRNSTSLVVVPHYTYPDSRVLES</sequence>
<proteinExistence type="predicted"/>
<name>A0A4D6NJQ0_VIGUN</name>
<feature type="region of interest" description="Disordered" evidence="1">
    <location>
        <begin position="19"/>
        <end position="49"/>
    </location>
</feature>
<evidence type="ECO:0000313" key="3">
    <source>
        <dbReference type="Proteomes" id="UP000501690"/>
    </source>
</evidence>
<evidence type="ECO:0000313" key="2">
    <source>
        <dbReference type="EMBL" id="QCE14003.1"/>
    </source>
</evidence>
<reference evidence="2 3" key="1">
    <citation type="submission" date="2019-04" db="EMBL/GenBank/DDBJ databases">
        <title>An improved genome assembly and genetic linkage map for asparagus bean, Vigna unguiculata ssp. sesquipedialis.</title>
        <authorList>
            <person name="Xia Q."/>
            <person name="Zhang R."/>
            <person name="Dong Y."/>
        </authorList>
    </citation>
    <scope>NUCLEOTIDE SEQUENCE [LARGE SCALE GENOMIC DNA]</scope>
    <source>
        <tissue evidence="2">Leaf</tissue>
    </source>
</reference>
<keyword evidence="3" id="KW-1185">Reference proteome</keyword>
<organism evidence="2 3">
    <name type="scientific">Vigna unguiculata</name>
    <name type="common">Cowpea</name>
    <dbReference type="NCBI Taxonomy" id="3917"/>
    <lineage>
        <taxon>Eukaryota</taxon>
        <taxon>Viridiplantae</taxon>
        <taxon>Streptophyta</taxon>
        <taxon>Embryophyta</taxon>
        <taxon>Tracheophyta</taxon>
        <taxon>Spermatophyta</taxon>
        <taxon>Magnoliopsida</taxon>
        <taxon>eudicotyledons</taxon>
        <taxon>Gunneridae</taxon>
        <taxon>Pentapetalae</taxon>
        <taxon>rosids</taxon>
        <taxon>fabids</taxon>
        <taxon>Fabales</taxon>
        <taxon>Fabaceae</taxon>
        <taxon>Papilionoideae</taxon>
        <taxon>50 kb inversion clade</taxon>
        <taxon>NPAAA clade</taxon>
        <taxon>indigoferoid/millettioid clade</taxon>
        <taxon>Phaseoleae</taxon>
        <taxon>Vigna</taxon>
    </lineage>
</organism>
<accession>A0A4D6NJQ0</accession>
<dbReference type="AlphaFoldDB" id="A0A4D6NJQ0"/>
<dbReference type="Proteomes" id="UP000501690">
    <property type="component" value="Linkage Group LG11"/>
</dbReference>
<gene>
    <name evidence="2" type="ORF">DEO72_LG11g1001</name>
</gene>
<protein>
    <submittedName>
        <fullName evidence="2">Uncharacterized protein</fullName>
    </submittedName>
</protein>